<dbReference type="Pfam" id="PF13520">
    <property type="entry name" value="AA_permease_2"/>
    <property type="match status" value="1"/>
</dbReference>
<keyword evidence="3 5" id="KW-1133">Transmembrane helix</keyword>
<feature type="transmembrane region" description="Helical" evidence="5">
    <location>
        <begin position="496"/>
        <end position="518"/>
    </location>
</feature>
<comment type="subcellular location">
    <subcellularLocation>
        <location evidence="1">Membrane</location>
        <topology evidence="1">Multi-pass membrane protein</topology>
    </subcellularLocation>
</comment>
<evidence type="ECO:0000256" key="3">
    <source>
        <dbReference type="ARBA" id="ARBA00022989"/>
    </source>
</evidence>
<sequence length="527" mass="57294">MSKSQYLLEYAAWSLKSQQSRSLLASSPSVPRYGAVPSKDPNVFPPSEKQRTIGFWSAVFIIFNRIIGTGIFATPAVVLSLSGSVGLSMTLWLIGSLMAAAGMQVYIIWGCAFPKSGAEKNYLGYLFPRPTYLIICLYAASSSLMGWAAGNSLIFGEYILKAFLDHEPSPFLLRFTSFACVTLTLLLHGTAVELGLRVQNVLGVFKLFVLTIVAATGLVALKNGIPTVAGVQGYDDSQWRGRANFTDMWKGTHVSASSLCFGLNSVIWSFVGFSNANYAMSEMKDPKRTIKIAGPLAVAVVAALYIFCNIAYLAGASKEEIIGSGRLVVALLMKNVWGENIERFVDVGVALSAFGSVLAMSFAQGRINQELGKEGVLPLSKLLASNKPFNAPLAGLGLHWFLCVLIISFVPQGDAYNLVINLASYPTAVTNAVISFGLIYLYFASSSRTEEHVEYGWHRLSVYTLAATVFFGAANVFLFVAPFIPPPTGSEPYESLPYWTHAAVGWALFVLGALWWAFRPRGRVELY</sequence>
<dbReference type="InterPro" id="IPR050598">
    <property type="entry name" value="AminoAcid_Transporter"/>
</dbReference>
<keyword evidence="7" id="KW-1185">Reference proteome</keyword>
<dbReference type="Proteomes" id="UP000559027">
    <property type="component" value="Unassembled WGS sequence"/>
</dbReference>
<feature type="transmembrane region" description="Helical" evidence="5">
    <location>
        <begin position="91"/>
        <end position="112"/>
    </location>
</feature>
<feature type="transmembrane region" description="Helical" evidence="5">
    <location>
        <begin position="292"/>
        <end position="314"/>
    </location>
</feature>
<dbReference type="AlphaFoldDB" id="A0A8H5CZQ5"/>
<dbReference type="GO" id="GO:0016020">
    <property type="term" value="C:membrane"/>
    <property type="evidence" value="ECO:0007669"/>
    <property type="project" value="UniProtKB-SubCell"/>
</dbReference>
<evidence type="ECO:0000256" key="2">
    <source>
        <dbReference type="ARBA" id="ARBA00022692"/>
    </source>
</evidence>
<feature type="transmembrane region" description="Helical" evidence="5">
    <location>
        <begin position="53"/>
        <end position="79"/>
    </location>
</feature>
<feature type="transmembrane region" description="Helical" evidence="5">
    <location>
        <begin position="344"/>
        <end position="363"/>
    </location>
</feature>
<feature type="transmembrane region" description="Helical" evidence="5">
    <location>
        <begin position="463"/>
        <end position="484"/>
    </location>
</feature>
<reference evidence="6 7" key="1">
    <citation type="journal article" date="2020" name="ISME J.">
        <title>Uncovering the hidden diversity of litter-decomposition mechanisms in mushroom-forming fungi.</title>
        <authorList>
            <person name="Floudas D."/>
            <person name="Bentzer J."/>
            <person name="Ahren D."/>
            <person name="Johansson T."/>
            <person name="Persson P."/>
            <person name="Tunlid A."/>
        </authorList>
    </citation>
    <scope>NUCLEOTIDE SEQUENCE [LARGE SCALE GENOMIC DNA]</scope>
    <source>
        <strain evidence="6 7">CBS 146.42</strain>
    </source>
</reference>
<evidence type="ECO:0008006" key="8">
    <source>
        <dbReference type="Google" id="ProtNLM"/>
    </source>
</evidence>
<feature type="transmembrane region" description="Helical" evidence="5">
    <location>
        <begin position="201"/>
        <end position="221"/>
    </location>
</feature>
<evidence type="ECO:0000256" key="4">
    <source>
        <dbReference type="ARBA" id="ARBA00023136"/>
    </source>
</evidence>
<feature type="transmembrane region" description="Helical" evidence="5">
    <location>
        <begin position="256"/>
        <end position="280"/>
    </location>
</feature>
<dbReference type="PANTHER" id="PTHR11785">
    <property type="entry name" value="AMINO ACID TRANSPORTER"/>
    <property type="match status" value="1"/>
</dbReference>
<dbReference type="PANTHER" id="PTHR11785:SF498">
    <property type="entry name" value="HIGH-AFFINITY METHIONINE PERMEASE"/>
    <property type="match status" value="1"/>
</dbReference>
<feature type="transmembrane region" description="Helical" evidence="5">
    <location>
        <begin position="132"/>
        <end position="159"/>
    </location>
</feature>
<proteinExistence type="predicted"/>
<evidence type="ECO:0000313" key="6">
    <source>
        <dbReference type="EMBL" id="KAF5349552.1"/>
    </source>
</evidence>
<dbReference type="Gene3D" id="1.20.1740.10">
    <property type="entry name" value="Amino acid/polyamine transporter I"/>
    <property type="match status" value="1"/>
</dbReference>
<feature type="transmembrane region" description="Helical" evidence="5">
    <location>
        <begin position="422"/>
        <end position="443"/>
    </location>
</feature>
<comment type="caution">
    <text evidence="6">The sequence shown here is derived from an EMBL/GenBank/DDBJ whole genome shotgun (WGS) entry which is preliminary data.</text>
</comment>
<gene>
    <name evidence="6" type="ORF">D9756_008800</name>
</gene>
<evidence type="ECO:0000256" key="1">
    <source>
        <dbReference type="ARBA" id="ARBA00004141"/>
    </source>
</evidence>
<feature type="transmembrane region" description="Helical" evidence="5">
    <location>
        <begin position="389"/>
        <end position="410"/>
    </location>
</feature>
<name>A0A8H5CZQ5_9AGAR</name>
<dbReference type="EMBL" id="JAACJO010000016">
    <property type="protein sequence ID" value="KAF5349552.1"/>
    <property type="molecule type" value="Genomic_DNA"/>
</dbReference>
<feature type="transmembrane region" description="Helical" evidence="5">
    <location>
        <begin position="171"/>
        <end position="189"/>
    </location>
</feature>
<evidence type="ECO:0000313" key="7">
    <source>
        <dbReference type="Proteomes" id="UP000559027"/>
    </source>
</evidence>
<dbReference type="GO" id="GO:0015179">
    <property type="term" value="F:L-amino acid transmembrane transporter activity"/>
    <property type="evidence" value="ECO:0007669"/>
    <property type="project" value="TreeGrafter"/>
</dbReference>
<protein>
    <recommendedName>
        <fullName evidence="8">High-affinity methionine permease</fullName>
    </recommendedName>
</protein>
<dbReference type="PIRSF" id="PIRSF006060">
    <property type="entry name" value="AA_transporter"/>
    <property type="match status" value="1"/>
</dbReference>
<accession>A0A8H5CZQ5</accession>
<organism evidence="6 7">
    <name type="scientific">Leucocoprinus leucothites</name>
    <dbReference type="NCBI Taxonomy" id="201217"/>
    <lineage>
        <taxon>Eukaryota</taxon>
        <taxon>Fungi</taxon>
        <taxon>Dikarya</taxon>
        <taxon>Basidiomycota</taxon>
        <taxon>Agaricomycotina</taxon>
        <taxon>Agaricomycetes</taxon>
        <taxon>Agaricomycetidae</taxon>
        <taxon>Agaricales</taxon>
        <taxon>Agaricineae</taxon>
        <taxon>Agaricaceae</taxon>
        <taxon>Leucocoprinus</taxon>
    </lineage>
</organism>
<keyword evidence="2 5" id="KW-0812">Transmembrane</keyword>
<dbReference type="InterPro" id="IPR002293">
    <property type="entry name" value="AA/rel_permease1"/>
</dbReference>
<evidence type="ECO:0000256" key="5">
    <source>
        <dbReference type="SAM" id="Phobius"/>
    </source>
</evidence>
<dbReference type="OrthoDB" id="5982228at2759"/>
<keyword evidence="4 5" id="KW-0472">Membrane</keyword>